<feature type="region of interest" description="Disordered" evidence="1">
    <location>
        <begin position="189"/>
        <end position="225"/>
    </location>
</feature>
<dbReference type="Proteomes" id="UP001305779">
    <property type="component" value="Unassembled WGS sequence"/>
</dbReference>
<comment type="caution">
    <text evidence="3">The sequence shown here is derived from an EMBL/GenBank/DDBJ whole genome shotgun (WGS) entry which is preliminary data.</text>
</comment>
<accession>A0ABR0EE20</accession>
<feature type="region of interest" description="Disordered" evidence="1">
    <location>
        <begin position="1"/>
        <end position="41"/>
    </location>
</feature>
<feature type="domain" description="DUF1746" evidence="2">
    <location>
        <begin position="55"/>
        <end position="168"/>
    </location>
</feature>
<feature type="compositionally biased region" description="Low complexity" evidence="1">
    <location>
        <begin position="1"/>
        <end position="17"/>
    </location>
</feature>
<organism evidence="3 4">
    <name type="scientific">Zasmidium cellare</name>
    <name type="common">Wine cellar mold</name>
    <name type="synonym">Racodium cellare</name>
    <dbReference type="NCBI Taxonomy" id="395010"/>
    <lineage>
        <taxon>Eukaryota</taxon>
        <taxon>Fungi</taxon>
        <taxon>Dikarya</taxon>
        <taxon>Ascomycota</taxon>
        <taxon>Pezizomycotina</taxon>
        <taxon>Dothideomycetes</taxon>
        <taxon>Dothideomycetidae</taxon>
        <taxon>Mycosphaerellales</taxon>
        <taxon>Mycosphaerellaceae</taxon>
        <taxon>Zasmidium</taxon>
    </lineage>
</organism>
<gene>
    <name evidence="3" type="ORF">PRZ48_010137</name>
</gene>
<dbReference type="PANTHER" id="PTHR39405:SF1">
    <property type="entry name" value="DSC E3 UBIQUITIN LIGASE COMPLEX SUBUNIT 4"/>
    <property type="match status" value="1"/>
</dbReference>
<dbReference type="Pfam" id="PF08508">
    <property type="entry name" value="DUF1746"/>
    <property type="match status" value="1"/>
</dbReference>
<reference evidence="3 4" key="1">
    <citation type="journal article" date="2023" name="G3 (Bethesda)">
        <title>A chromosome-level genome assembly of Zasmidium syzygii isolated from banana leaves.</title>
        <authorList>
            <person name="van Westerhoven A.C."/>
            <person name="Mehrabi R."/>
            <person name="Talebi R."/>
            <person name="Steentjes M.B.F."/>
            <person name="Corcolon B."/>
            <person name="Chong P.A."/>
            <person name="Kema G.H.J."/>
            <person name="Seidl M.F."/>
        </authorList>
    </citation>
    <scope>NUCLEOTIDE SEQUENCE [LARGE SCALE GENOMIC DNA]</scope>
    <source>
        <strain evidence="3 4">P124</strain>
    </source>
</reference>
<keyword evidence="4" id="KW-1185">Reference proteome</keyword>
<evidence type="ECO:0000259" key="2">
    <source>
        <dbReference type="Pfam" id="PF08508"/>
    </source>
</evidence>
<evidence type="ECO:0000313" key="4">
    <source>
        <dbReference type="Proteomes" id="UP001305779"/>
    </source>
</evidence>
<evidence type="ECO:0000256" key="1">
    <source>
        <dbReference type="SAM" id="MobiDB-lite"/>
    </source>
</evidence>
<feature type="compositionally biased region" description="Basic and acidic residues" evidence="1">
    <location>
        <begin position="211"/>
        <end position="225"/>
    </location>
</feature>
<dbReference type="EMBL" id="JAXOVC010000007">
    <property type="protein sequence ID" value="KAK4499619.1"/>
    <property type="molecule type" value="Genomic_DNA"/>
</dbReference>
<feature type="compositionally biased region" description="Polar residues" evidence="1">
    <location>
        <begin position="189"/>
        <end position="205"/>
    </location>
</feature>
<dbReference type="PANTHER" id="PTHR39405">
    <property type="entry name" value="DSC E3 UBIQUITIN LIGASE COMPLEX SUBUNIT 4"/>
    <property type="match status" value="1"/>
</dbReference>
<dbReference type="InterPro" id="IPR013715">
    <property type="entry name" value="DUF1746"/>
</dbReference>
<dbReference type="InterPro" id="IPR038967">
    <property type="entry name" value="Dsc4-like"/>
</dbReference>
<protein>
    <recommendedName>
        <fullName evidence="2">DUF1746 domain-containing protein</fullName>
    </recommendedName>
</protein>
<sequence length="335" mass="37223">MNDEPSSSAQPAAQPQDDAPPDALPTAKQLQERRKKNRENFNKRRGELLDDLIKSVDLLVYAELSTIYYMDCSFLRFLLRGFVQLIWLTPKPAMFPEPPPNRPYIGMIFGTNILCLLLHMWASAPSAGEATRGYLHGGMAMDFIGQKGPSSKLHLILLDLLVVFLQTVHLSVLVLRQRLRQSPAIAVTTSTGSQYPAQPTSTGQTVEDEERGVRRSGEEQNRDAIEMQTLNPAGAATESSEPANETASAEHEALLASTSMPQHTDARIFDAFNSGQIVLGDFDLLKTVKEQFLAYQKAPRDANAAEANRLMRERLAARMLRWRFEAPTVMGRTVG</sequence>
<proteinExistence type="predicted"/>
<name>A0ABR0EE20_ZASCE</name>
<evidence type="ECO:0000313" key="3">
    <source>
        <dbReference type="EMBL" id="KAK4499619.1"/>
    </source>
</evidence>